<evidence type="ECO:0000256" key="2">
    <source>
        <dbReference type="ARBA" id="ARBA00022801"/>
    </source>
</evidence>
<sequence>MLRDPYSVLVVIQNTQNQFLVMQRADDPSFWQSVTGGIEQNETALACAYREVLEETGINCLEQGMRIDDLNITNHYEIRPQWRSRYKPNCTINTEFVFHLLVPVTQSIVLHPDEHLAYKWLNYQDTLEILWSDSNKQAITYCYEHTMCKLI</sequence>
<evidence type="ECO:0000313" key="4">
    <source>
        <dbReference type="EMBL" id="MEI4552043.1"/>
    </source>
</evidence>
<dbReference type="InterPro" id="IPR000086">
    <property type="entry name" value="NUDIX_hydrolase_dom"/>
</dbReference>
<dbReference type="Pfam" id="PF00293">
    <property type="entry name" value="NUDIX"/>
    <property type="match status" value="1"/>
</dbReference>
<dbReference type="PRINTS" id="PR01404">
    <property type="entry name" value="NPPPHYDRLASE"/>
</dbReference>
<dbReference type="PANTHER" id="PTHR43736:SF1">
    <property type="entry name" value="DIHYDRONEOPTERIN TRIPHOSPHATE DIPHOSPHATASE"/>
    <property type="match status" value="1"/>
</dbReference>
<dbReference type="GO" id="GO:0019177">
    <property type="term" value="F:dihydroneopterin triphosphate pyrophosphohydrolase activity"/>
    <property type="evidence" value="ECO:0007669"/>
    <property type="project" value="UniProtKB-EC"/>
</dbReference>
<organism evidence="4 5">
    <name type="scientific">Pseudoalteromonas spongiae</name>
    <dbReference type="NCBI Taxonomy" id="298657"/>
    <lineage>
        <taxon>Bacteria</taxon>
        <taxon>Pseudomonadati</taxon>
        <taxon>Pseudomonadota</taxon>
        <taxon>Gammaproteobacteria</taxon>
        <taxon>Alteromonadales</taxon>
        <taxon>Pseudoalteromonadaceae</taxon>
        <taxon>Pseudoalteromonas</taxon>
    </lineage>
</organism>
<accession>A0ABU8F0R4</accession>
<reference evidence="4 5" key="1">
    <citation type="submission" date="2023-12" db="EMBL/GenBank/DDBJ databases">
        <title>Friends and Foes: Symbiotic and Algicidal bacterial influence on Karenia brevis blooms.</title>
        <authorList>
            <person name="Fei C."/>
            <person name="Mohamed A.R."/>
            <person name="Booker A."/>
            <person name="Arshad M."/>
            <person name="Klass S."/>
            <person name="Ahn S."/>
            <person name="Gilbert P.M."/>
            <person name="Heil C.A."/>
            <person name="Martinez J.M."/>
            <person name="Amin S.A."/>
        </authorList>
    </citation>
    <scope>NUCLEOTIDE SEQUENCE [LARGE SCALE GENOMIC DNA]</scope>
    <source>
        <strain evidence="4 5">CE15</strain>
    </source>
</reference>
<dbReference type="Gene3D" id="3.90.79.10">
    <property type="entry name" value="Nucleoside Triphosphate Pyrophosphohydrolase"/>
    <property type="match status" value="1"/>
</dbReference>
<keyword evidence="5" id="KW-1185">Reference proteome</keyword>
<protein>
    <submittedName>
        <fullName evidence="4">Dihydroneopterin triphosphate diphosphatase</fullName>
        <ecNumber evidence="4">3.6.1.67</ecNumber>
    </submittedName>
</protein>
<proteinExistence type="predicted"/>
<dbReference type="SUPFAM" id="SSF55811">
    <property type="entry name" value="Nudix"/>
    <property type="match status" value="1"/>
</dbReference>
<comment type="caution">
    <text evidence="4">The sequence shown here is derived from an EMBL/GenBank/DDBJ whole genome shotgun (WGS) entry which is preliminary data.</text>
</comment>
<dbReference type="InterPro" id="IPR015797">
    <property type="entry name" value="NUDIX_hydrolase-like_dom_sf"/>
</dbReference>
<name>A0ABU8F0R4_9GAMM</name>
<dbReference type="PROSITE" id="PS00893">
    <property type="entry name" value="NUDIX_BOX"/>
    <property type="match status" value="1"/>
</dbReference>
<dbReference type="Proteomes" id="UP001382455">
    <property type="component" value="Unassembled WGS sequence"/>
</dbReference>
<evidence type="ECO:0000313" key="5">
    <source>
        <dbReference type="Proteomes" id="UP001382455"/>
    </source>
</evidence>
<dbReference type="InterPro" id="IPR020084">
    <property type="entry name" value="NUDIX_hydrolase_CS"/>
</dbReference>
<dbReference type="EC" id="3.6.1.67" evidence="4"/>
<comment type="cofactor">
    <cofactor evidence="1">
        <name>Mg(2+)</name>
        <dbReference type="ChEBI" id="CHEBI:18420"/>
    </cofactor>
</comment>
<dbReference type="RefSeq" id="WP_336436907.1">
    <property type="nucleotide sequence ID" value="NZ_JBAWKS010000002.1"/>
</dbReference>
<evidence type="ECO:0000256" key="1">
    <source>
        <dbReference type="ARBA" id="ARBA00001946"/>
    </source>
</evidence>
<gene>
    <name evidence="4" type="primary">nudB</name>
    <name evidence="4" type="ORF">WAE96_20365</name>
</gene>
<dbReference type="PROSITE" id="PS51462">
    <property type="entry name" value="NUDIX"/>
    <property type="match status" value="1"/>
</dbReference>
<dbReference type="PANTHER" id="PTHR43736">
    <property type="entry name" value="ADP-RIBOSE PYROPHOSPHATASE"/>
    <property type="match status" value="1"/>
</dbReference>
<dbReference type="InterPro" id="IPR003564">
    <property type="entry name" value="DHNTPase"/>
</dbReference>
<dbReference type="EMBL" id="JBAWKS010000002">
    <property type="protein sequence ID" value="MEI4552043.1"/>
    <property type="molecule type" value="Genomic_DNA"/>
</dbReference>
<evidence type="ECO:0000259" key="3">
    <source>
        <dbReference type="PROSITE" id="PS51462"/>
    </source>
</evidence>
<dbReference type="NCBIfam" id="NF006961">
    <property type="entry name" value="PRK09438.1"/>
    <property type="match status" value="1"/>
</dbReference>
<keyword evidence="2 4" id="KW-0378">Hydrolase</keyword>
<feature type="domain" description="Nudix hydrolase" evidence="3">
    <location>
        <begin position="1"/>
        <end position="143"/>
    </location>
</feature>
<dbReference type="CDD" id="cd04664">
    <property type="entry name" value="NUDIX_DHNTPase_like"/>
    <property type="match status" value="1"/>
</dbReference>